<comment type="caution">
    <text evidence="1">The sequence shown here is derived from an EMBL/GenBank/DDBJ whole genome shotgun (WGS) entry which is preliminary data.</text>
</comment>
<evidence type="ECO:0000313" key="2">
    <source>
        <dbReference type="Proteomes" id="UP000077164"/>
    </source>
</evidence>
<gene>
    <name evidence="1" type="ORF">FBFR_02730</name>
</gene>
<proteinExistence type="predicted"/>
<dbReference type="Proteomes" id="UP000077164">
    <property type="component" value="Unassembled WGS sequence"/>
</dbReference>
<sequence>MYKKSTLMRCIERRKGLYQIEKIQNYVRFLQENLNEIEFHLKNYRLVQLVSMGILQFGLNLKTQ</sequence>
<name>A0A167ZHB1_9FLAO</name>
<dbReference type="OrthoDB" id="9867314at2"/>
<accession>A0A167ZHB1</accession>
<evidence type="ECO:0000313" key="1">
    <source>
        <dbReference type="EMBL" id="OAB30450.1"/>
    </source>
</evidence>
<organism evidence="1 2">
    <name type="scientific">Flavobacterium fryxellicola</name>
    <dbReference type="NCBI Taxonomy" id="249352"/>
    <lineage>
        <taxon>Bacteria</taxon>
        <taxon>Pseudomonadati</taxon>
        <taxon>Bacteroidota</taxon>
        <taxon>Flavobacteriia</taxon>
        <taxon>Flavobacteriales</taxon>
        <taxon>Flavobacteriaceae</taxon>
        <taxon>Flavobacterium</taxon>
    </lineage>
</organism>
<keyword evidence="2" id="KW-1185">Reference proteome</keyword>
<dbReference type="AlphaFoldDB" id="A0A167ZHB1"/>
<reference evidence="1 2" key="1">
    <citation type="submission" date="2016-03" db="EMBL/GenBank/DDBJ databases">
        <title>Draft genome sequence of Flavobacterium fryxellicola DSM 16209.</title>
        <authorList>
            <person name="Shin S.-K."/>
            <person name="Yi H."/>
        </authorList>
    </citation>
    <scope>NUCLEOTIDE SEQUENCE [LARGE SCALE GENOMIC DNA]</scope>
    <source>
        <strain evidence="1 2">DSM 16209</strain>
    </source>
</reference>
<dbReference type="EMBL" id="LVJE01000005">
    <property type="protein sequence ID" value="OAB30450.1"/>
    <property type="molecule type" value="Genomic_DNA"/>
</dbReference>
<protein>
    <submittedName>
        <fullName evidence="1">Uncharacterized protein</fullName>
    </submittedName>
</protein>